<dbReference type="InterPro" id="IPR012318">
    <property type="entry name" value="HTH_CRP"/>
</dbReference>
<dbReference type="AlphaFoldDB" id="A0A1G7M846"/>
<dbReference type="Gene3D" id="2.60.120.10">
    <property type="entry name" value="Jelly Rolls"/>
    <property type="match status" value="1"/>
</dbReference>
<evidence type="ECO:0000259" key="5">
    <source>
        <dbReference type="PROSITE" id="PS51063"/>
    </source>
</evidence>
<dbReference type="Proteomes" id="UP000199245">
    <property type="component" value="Unassembled WGS sequence"/>
</dbReference>
<evidence type="ECO:0000256" key="2">
    <source>
        <dbReference type="ARBA" id="ARBA00023125"/>
    </source>
</evidence>
<dbReference type="InterPro" id="IPR014710">
    <property type="entry name" value="RmlC-like_jellyroll"/>
</dbReference>
<keyword evidence="3" id="KW-0804">Transcription</keyword>
<dbReference type="GO" id="GO:0003700">
    <property type="term" value="F:DNA-binding transcription factor activity"/>
    <property type="evidence" value="ECO:0007669"/>
    <property type="project" value="TreeGrafter"/>
</dbReference>
<dbReference type="SUPFAM" id="SSF46785">
    <property type="entry name" value="Winged helix' DNA-binding domain"/>
    <property type="match status" value="1"/>
</dbReference>
<dbReference type="CDD" id="cd00038">
    <property type="entry name" value="CAP_ED"/>
    <property type="match status" value="1"/>
</dbReference>
<proteinExistence type="predicted"/>
<dbReference type="SMART" id="SM00419">
    <property type="entry name" value="HTH_CRP"/>
    <property type="match status" value="1"/>
</dbReference>
<dbReference type="InterPro" id="IPR036390">
    <property type="entry name" value="WH_DNA-bd_sf"/>
</dbReference>
<dbReference type="EMBL" id="FMZW01000061">
    <property type="protein sequence ID" value="SDF57399.1"/>
    <property type="molecule type" value="Genomic_DNA"/>
</dbReference>
<dbReference type="Pfam" id="PF00027">
    <property type="entry name" value="cNMP_binding"/>
    <property type="match status" value="1"/>
</dbReference>
<evidence type="ECO:0000256" key="1">
    <source>
        <dbReference type="ARBA" id="ARBA00023015"/>
    </source>
</evidence>
<evidence type="ECO:0000313" key="6">
    <source>
        <dbReference type="EMBL" id="SDF57399.1"/>
    </source>
</evidence>
<organism evidence="6 7">
    <name type="scientific">Bradyrhizobium brasilense</name>
    <dbReference type="NCBI Taxonomy" id="1419277"/>
    <lineage>
        <taxon>Bacteria</taxon>
        <taxon>Pseudomonadati</taxon>
        <taxon>Pseudomonadota</taxon>
        <taxon>Alphaproteobacteria</taxon>
        <taxon>Hyphomicrobiales</taxon>
        <taxon>Nitrobacteraceae</taxon>
        <taxon>Bradyrhizobium</taxon>
    </lineage>
</organism>
<dbReference type="InterPro" id="IPR050397">
    <property type="entry name" value="Env_Response_Regulators"/>
</dbReference>
<dbReference type="PANTHER" id="PTHR24567:SF75">
    <property type="entry name" value="FUMARATE AND NITRATE REDUCTION REGULATORY PROTEIN"/>
    <property type="match status" value="1"/>
</dbReference>
<dbReference type="PRINTS" id="PR00034">
    <property type="entry name" value="HTHCRP"/>
</dbReference>
<dbReference type="InterPro" id="IPR018490">
    <property type="entry name" value="cNMP-bd_dom_sf"/>
</dbReference>
<sequence>MYVQAASIHEISHHPSSVLRGQPRTYGPFGMVATPMRFARNSEIYGEDEAAEYLYQVVSGAVRSYRIMVDGRRQIGAFYLPGDIFGFEAGDSHISSAEAVCETHLLTVKRSALIGRASHESELTRQLWDAMALELRRFQEHLMLLISSAEERVVTFLLDMSRRATKNAAIELPMSRQDVADYLGLTIETVSRTLTQLEQNGVIALPTLRRIELRSDKLPSRFAQDLG</sequence>
<dbReference type="Pfam" id="PF13545">
    <property type="entry name" value="HTH_Crp_2"/>
    <property type="match status" value="1"/>
</dbReference>
<feature type="domain" description="HTH crp-type" evidence="5">
    <location>
        <begin position="147"/>
        <end position="212"/>
    </location>
</feature>
<protein>
    <submittedName>
        <fullName evidence="6">CRP/FNR family transcriptional regulator, nitrogen fixation regulation protein</fullName>
    </submittedName>
</protein>
<dbReference type="FunFam" id="1.10.10.10:FF:000028">
    <property type="entry name" value="Fumarate/nitrate reduction transcriptional regulator Fnr"/>
    <property type="match status" value="1"/>
</dbReference>
<accession>A0A1G7M846</accession>
<gene>
    <name evidence="6" type="ORF">SAMN05216337_106140</name>
</gene>
<keyword evidence="2" id="KW-0238">DNA-binding</keyword>
<dbReference type="InterPro" id="IPR000595">
    <property type="entry name" value="cNMP-bd_dom"/>
</dbReference>
<dbReference type="GO" id="GO:0003677">
    <property type="term" value="F:DNA binding"/>
    <property type="evidence" value="ECO:0007669"/>
    <property type="project" value="UniProtKB-KW"/>
</dbReference>
<evidence type="ECO:0000313" key="7">
    <source>
        <dbReference type="Proteomes" id="UP000199245"/>
    </source>
</evidence>
<evidence type="ECO:0000256" key="3">
    <source>
        <dbReference type="ARBA" id="ARBA00023163"/>
    </source>
</evidence>
<dbReference type="InterPro" id="IPR036388">
    <property type="entry name" value="WH-like_DNA-bd_sf"/>
</dbReference>
<dbReference type="PANTHER" id="PTHR24567">
    <property type="entry name" value="CRP FAMILY TRANSCRIPTIONAL REGULATORY PROTEIN"/>
    <property type="match status" value="1"/>
</dbReference>
<dbReference type="CDD" id="cd00092">
    <property type="entry name" value="HTH_CRP"/>
    <property type="match status" value="1"/>
</dbReference>
<dbReference type="SMART" id="SM00100">
    <property type="entry name" value="cNMP"/>
    <property type="match status" value="1"/>
</dbReference>
<reference evidence="6 7" key="1">
    <citation type="submission" date="2016-10" db="EMBL/GenBank/DDBJ databases">
        <authorList>
            <person name="de Groot N.N."/>
        </authorList>
    </citation>
    <scope>NUCLEOTIDE SEQUENCE [LARGE SCALE GENOMIC DNA]</scope>
    <source>
        <strain evidence="6 7">R5</strain>
    </source>
</reference>
<keyword evidence="1" id="KW-0805">Transcription regulation</keyword>
<keyword evidence="4" id="KW-0535">Nitrogen fixation</keyword>
<dbReference type="GO" id="GO:0005829">
    <property type="term" value="C:cytosol"/>
    <property type="evidence" value="ECO:0007669"/>
    <property type="project" value="TreeGrafter"/>
</dbReference>
<evidence type="ECO:0000256" key="4">
    <source>
        <dbReference type="ARBA" id="ARBA00023231"/>
    </source>
</evidence>
<dbReference type="PROSITE" id="PS51063">
    <property type="entry name" value="HTH_CRP_2"/>
    <property type="match status" value="1"/>
</dbReference>
<dbReference type="RefSeq" id="WP_233443140.1">
    <property type="nucleotide sequence ID" value="NZ_FMZW01000061.1"/>
</dbReference>
<dbReference type="Gene3D" id="1.10.10.10">
    <property type="entry name" value="Winged helix-like DNA-binding domain superfamily/Winged helix DNA-binding domain"/>
    <property type="match status" value="1"/>
</dbReference>
<name>A0A1G7M846_9BRAD</name>
<dbReference type="SUPFAM" id="SSF51206">
    <property type="entry name" value="cAMP-binding domain-like"/>
    <property type="match status" value="1"/>
</dbReference>